<keyword evidence="5" id="KW-0378">Hydrolase</keyword>
<dbReference type="Proteomes" id="UP000483820">
    <property type="component" value="Chromosome V"/>
</dbReference>
<dbReference type="PANTHER" id="PTHR13046:SF0">
    <property type="entry name" value="CAAX PRENYL PROTEASE 2"/>
    <property type="match status" value="1"/>
</dbReference>
<evidence type="ECO:0000313" key="16">
    <source>
        <dbReference type="Proteomes" id="UP000483820"/>
    </source>
</evidence>
<dbReference type="Pfam" id="PF02517">
    <property type="entry name" value="Rce1-like"/>
    <property type="match status" value="1"/>
</dbReference>
<evidence type="ECO:0000259" key="14">
    <source>
        <dbReference type="Pfam" id="PF02517"/>
    </source>
</evidence>
<evidence type="ECO:0000256" key="13">
    <source>
        <dbReference type="SAM" id="Phobius"/>
    </source>
</evidence>
<feature type="transmembrane region" description="Helical" evidence="13">
    <location>
        <begin position="240"/>
        <end position="258"/>
    </location>
</feature>
<feature type="domain" description="CAAX prenyl protease 2/Lysostaphin resistance protein A-like" evidence="14">
    <location>
        <begin position="118"/>
        <end position="221"/>
    </location>
</feature>
<keyword evidence="6" id="KW-0256">Endoplasmic reticulum</keyword>
<evidence type="ECO:0000256" key="7">
    <source>
        <dbReference type="ARBA" id="ARBA00022989"/>
    </source>
</evidence>
<dbReference type="PANTHER" id="PTHR13046">
    <property type="entry name" value="PROTEASE U48 CAAX PRENYL PROTEASE RCE1"/>
    <property type="match status" value="1"/>
</dbReference>
<accession>A0A6A5GJU6</accession>
<gene>
    <name evidence="15" type="ORF">GCK72_021336</name>
</gene>
<evidence type="ECO:0000256" key="3">
    <source>
        <dbReference type="ARBA" id="ARBA00022670"/>
    </source>
</evidence>
<sequence length="266" mass="30856">MGAGLVSACLPVSYVLLVHLFDRDGTDRNDSISIKRRFKGALLSNVFSIAVTAYYLLEYTTTPFHEMGLRLDHWKEALIYPFILMNAFYLGQFVMMHIDKTLWHYFDYYEWKMCFNNWVWRRDIVVGPITEEIVFRACSSTLMAHVCGPSVTCLLNPIPFAASHFHHIWDDQRRGHSLAHSILQRGFQFCYTYLFGVFATYLQLTTRHALVPIVAHAICNAQGLPLWLEIANYPKRRDRLTLYSAYSAGFSVFVYLLYTKHGMPAR</sequence>
<evidence type="ECO:0000256" key="2">
    <source>
        <dbReference type="ARBA" id="ARBA00006897"/>
    </source>
</evidence>
<dbReference type="CTD" id="9807533"/>
<dbReference type="GO" id="GO:0004222">
    <property type="term" value="F:metalloendopeptidase activity"/>
    <property type="evidence" value="ECO:0007669"/>
    <property type="project" value="InterPro"/>
</dbReference>
<comment type="similarity">
    <text evidence="2">Belongs to the peptidase U48 family.</text>
</comment>
<dbReference type="InterPro" id="IPR003675">
    <property type="entry name" value="Rce1/LyrA-like_dom"/>
</dbReference>
<dbReference type="EC" id="3.4.26.1" evidence="11"/>
<keyword evidence="8 13" id="KW-0472">Membrane</keyword>
<evidence type="ECO:0000256" key="6">
    <source>
        <dbReference type="ARBA" id="ARBA00022824"/>
    </source>
</evidence>
<keyword evidence="4 13" id="KW-0812">Transmembrane</keyword>
<evidence type="ECO:0000256" key="9">
    <source>
        <dbReference type="ARBA" id="ARBA00032607"/>
    </source>
</evidence>
<protein>
    <recommendedName>
        <fullName evidence="12">CAAX prenyl protease 2</fullName>
        <ecNumber evidence="11">3.4.26.1</ecNumber>
    </recommendedName>
    <alternativeName>
        <fullName evidence="9">Farnesylated proteins-converting enzyme 2</fullName>
    </alternativeName>
</protein>
<name>A0A6A5GJU6_CAERE</name>
<dbReference type="InterPro" id="IPR039731">
    <property type="entry name" value="Rce1"/>
</dbReference>
<keyword evidence="7 13" id="KW-1133">Transmembrane helix</keyword>
<dbReference type="KEGG" id="crq:GCK72_021336"/>
<dbReference type="GO" id="GO:0071586">
    <property type="term" value="P:CAAX-box protein processing"/>
    <property type="evidence" value="ECO:0007669"/>
    <property type="project" value="InterPro"/>
</dbReference>
<feature type="transmembrane region" description="Helical" evidence="13">
    <location>
        <begin position="38"/>
        <end position="57"/>
    </location>
</feature>
<evidence type="ECO:0000256" key="5">
    <source>
        <dbReference type="ARBA" id="ARBA00022801"/>
    </source>
</evidence>
<evidence type="ECO:0000256" key="1">
    <source>
        <dbReference type="ARBA" id="ARBA00004477"/>
    </source>
</evidence>
<dbReference type="AlphaFoldDB" id="A0A6A5GJU6"/>
<comment type="catalytic activity">
    <reaction evidence="10">
        <text>Hydrolyzes the peptide bond -P2-(S-farnesyl or geranylgeranyl)C-P1'-P2'-P3'-COOH where P1' and P2' are amino acids with aliphatic sidechains and P3' is any C-terminal residue.</text>
        <dbReference type="EC" id="3.4.26.1"/>
    </reaction>
</comment>
<evidence type="ECO:0000256" key="4">
    <source>
        <dbReference type="ARBA" id="ARBA00022692"/>
    </source>
</evidence>
<dbReference type="GO" id="GO:0005789">
    <property type="term" value="C:endoplasmic reticulum membrane"/>
    <property type="evidence" value="ECO:0007669"/>
    <property type="project" value="UniProtKB-SubCell"/>
</dbReference>
<dbReference type="GeneID" id="9807533"/>
<proteinExistence type="inferred from homology"/>
<evidence type="ECO:0000256" key="8">
    <source>
        <dbReference type="ARBA" id="ARBA00023136"/>
    </source>
</evidence>
<comment type="caution">
    <text evidence="15">The sequence shown here is derived from an EMBL/GenBank/DDBJ whole genome shotgun (WGS) entry which is preliminary data.</text>
</comment>
<dbReference type="EMBL" id="WUAV01000005">
    <property type="protein sequence ID" value="KAF1754772.1"/>
    <property type="molecule type" value="Genomic_DNA"/>
</dbReference>
<evidence type="ECO:0000256" key="10">
    <source>
        <dbReference type="ARBA" id="ARBA00047280"/>
    </source>
</evidence>
<keyword evidence="3" id="KW-0645">Protease</keyword>
<evidence type="ECO:0000256" key="11">
    <source>
        <dbReference type="ARBA" id="ARBA00049729"/>
    </source>
</evidence>
<reference evidence="15 16" key="1">
    <citation type="submission" date="2019-12" db="EMBL/GenBank/DDBJ databases">
        <title>Chromosome-level assembly of the Caenorhabditis remanei genome.</title>
        <authorList>
            <person name="Teterina A.A."/>
            <person name="Willis J.H."/>
            <person name="Phillips P.C."/>
        </authorList>
    </citation>
    <scope>NUCLEOTIDE SEQUENCE [LARGE SCALE GENOMIC DNA]</scope>
    <source>
        <strain evidence="15 16">PX506</strain>
        <tissue evidence="15">Whole organism</tissue>
    </source>
</reference>
<evidence type="ECO:0000256" key="12">
    <source>
        <dbReference type="ARBA" id="ARBA00049763"/>
    </source>
</evidence>
<comment type="subcellular location">
    <subcellularLocation>
        <location evidence="1">Endoplasmic reticulum membrane</location>
        <topology evidence="1">Multi-pass membrane protein</topology>
    </subcellularLocation>
</comment>
<feature type="transmembrane region" description="Helical" evidence="13">
    <location>
        <begin position="77"/>
        <end position="95"/>
    </location>
</feature>
<dbReference type="RefSeq" id="XP_003095260.2">
    <property type="nucleotide sequence ID" value="XM_003095212.2"/>
</dbReference>
<evidence type="ECO:0000313" key="15">
    <source>
        <dbReference type="EMBL" id="KAF1754772.1"/>
    </source>
</evidence>
<organism evidence="15 16">
    <name type="scientific">Caenorhabditis remanei</name>
    <name type="common">Caenorhabditis vulgaris</name>
    <dbReference type="NCBI Taxonomy" id="31234"/>
    <lineage>
        <taxon>Eukaryota</taxon>
        <taxon>Metazoa</taxon>
        <taxon>Ecdysozoa</taxon>
        <taxon>Nematoda</taxon>
        <taxon>Chromadorea</taxon>
        <taxon>Rhabditida</taxon>
        <taxon>Rhabditina</taxon>
        <taxon>Rhabditomorpha</taxon>
        <taxon>Rhabditoidea</taxon>
        <taxon>Rhabditidae</taxon>
        <taxon>Peloderinae</taxon>
        <taxon>Caenorhabditis</taxon>
    </lineage>
</organism>